<evidence type="ECO:0000256" key="2">
    <source>
        <dbReference type="SAM" id="Coils"/>
    </source>
</evidence>
<dbReference type="Proteomes" id="UP001630127">
    <property type="component" value="Unassembled WGS sequence"/>
</dbReference>
<feature type="compositionally biased region" description="Basic and acidic residues" evidence="3">
    <location>
        <begin position="125"/>
        <end position="136"/>
    </location>
</feature>
<comment type="caution">
    <text evidence="5">The sequence shown here is derived from an EMBL/GenBank/DDBJ whole genome shotgun (WGS) entry which is preliminary data.</text>
</comment>
<feature type="region of interest" description="Disordered" evidence="3">
    <location>
        <begin position="9"/>
        <end position="64"/>
    </location>
</feature>
<feature type="domain" description="Remorin C-terminal" evidence="4">
    <location>
        <begin position="243"/>
        <end position="344"/>
    </location>
</feature>
<gene>
    <name evidence="5" type="ORF">ACH5RR_030471</name>
</gene>
<dbReference type="Pfam" id="PF03763">
    <property type="entry name" value="Remorin_C"/>
    <property type="match status" value="1"/>
</dbReference>
<dbReference type="PANTHER" id="PTHR31471:SF51">
    <property type="entry name" value="REMORIN FAMILY PROTEIN"/>
    <property type="match status" value="1"/>
</dbReference>
<feature type="compositionally biased region" description="Basic and acidic residues" evidence="3">
    <location>
        <begin position="144"/>
        <end position="153"/>
    </location>
</feature>
<dbReference type="InterPro" id="IPR005516">
    <property type="entry name" value="Remorin_C"/>
</dbReference>
<feature type="coiled-coil region" evidence="2">
    <location>
        <begin position="253"/>
        <end position="299"/>
    </location>
</feature>
<comment type="similarity">
    <text evidence="1">Belongs to the remorin family.</text>
</comment>
<proteinExistence type="inferred from homology"/>
<feature type="region of interest" description="Disordered" evidence="3">
    <location>
        <begin position="83"/>
        <end position="246"/>
    </location>
</feature>
<keyword evidence="2" id="KW-0175">Coiled coil</keyword>
<organism evidence="5 6">
    <name type="scientific">Cinchona calisaya</name>
    <dbReference type="NCBI Taxonomy" id="153742"/>
    <lineage>
        <taxon>Eukaryota</taxon>
        <taxon>Viridiplantae</taxon>
        <taxon>Streptophyta</taxon>
        <taxon>Embryophyta</taxon>
        <taxon>Tracheophyta</taxon>
        <taxon>Spermatophyta</taxon>
        <taxon>Magnoliopsida</taxon>
        <taxon>eudicotyledons</taxon>
        <taxon>Gunneridae</taxon>
        <taxon>Pentapetalae</taxon>
        <taxon>asterids</taxon>
        <taxon>lamiids</taxon>
        <taxon>Gentianales</taxon>
        <taxon>Rubiaceae</taxon>
        <taxon>Cinchonoideae</taxon>
        <taxon>Cinchoneae</taxon>
        <taxon>Cinchona</taxon>
    </lineage>
</organism>
<feature type="compositionally biased region" description="Polar residues" evidence="3">
    <location>
        <begin position="165"/>
        <end position="179"/>
    </location>
</feature>
<evidence type="ECO:0000256" key="1">
    <source>
        <dbReference type="ARBA" id="ARBA00005711"/>
    </source>
</evidence>
<dbReference type="EMBL" id="JBJUIK010000012">
    <property type="protein sequence ID" value="KAL3511070.1"/>
    <property type="molecule type" value="Genomic_DNA"/>
</dbReference>
<evidence type="ECO:0000313" key="5">
    <source>
        <dbReference type="EMBL" id="KAL3511070.1"/>
    </source>
</evidence>
<evidence type="ECO:0000259" key="4">
    <source>
        <dbReference type="Pfam" id="PF03763"/>
    </source>
</evidence>
<accession>A0ABD2YUP8</accession>
<sequence length="349" mass="39728">MDILFKQLRTKYPNVGQESKEGSSTAPKDRTIPSQKTQSFKGEKKRSQSWLRRQFSGSMSRDIDSVNEGEYQTAVAAAAFAIKSLEESRTREERRKASLAKTKSNTEAAPPVPERPTRSTSFSDEVSKQNLDDPDWRLQISTETSEKVPEKEVIPTPAIKKKVSFTDTLSNNTASSQPENALPRREATKPALSTKKAPSFDKTYSRKPEIEEPKLEIPTPILPPFLPGDTTRQSPKTPGMGDTQAEAWEKEKMTMIKEKYEKLRTTILEWEQKKKTKAKRQLERTEAELDKRRAKAMQHYRSELEKIEGVVRGARSQAAENQRNEEYKAKAKANKFRLTGKLPATCWCF</sequence>
<feature type="compositionally biased region" description="Polar residues" evidence="3">
    <location>
        <begin position="48"/>
        <end position="59"/>
    </location>
</feature>
<protein>
    <recommendedName>
        <fullName evidence="4">Remorin C-terminal domain-containing protein</fullName>
    </recommendedName>
</protein>
<dbReference type="PANTHER" id="PTHR31471">
    <property type="entry name" value="OS02G0116800 PROTEIN"/>
    <property type="match status" value="1"/>
</dbReference>
<evidence type="ECO:0000256" key="3">
    <source>
        <dbReference type="SAM" id="MobiDB-lite"/>
    </source>
</evidence>
<feature type="compositionally biased region" description="Polar residues" evidence="3">
    <location>
        <begin position="22"/>
        <end position="40"/>
    </location>
</feature>
<feature type="compositionally biased region" description="Basic and acidic residues" evidence="3">
    <location>
        <begin position="203"/>
        <end position="215"/>
    </location>
</feature>
<reference evidence="5 6" key="1">
    <citation type="submission" date="2024-11" db="EMBL/GenBank/DDBJ databases">
        <title>A near-complete genome assembly of Cinchona calisaya.</title>
        <authorList>
            <person name="Lian D.C."/>
            <person name="Zhao X.W."/>
            <person name="Wei L."/>
        </authorList>
    </citation>
    <scope>NUCLEOTIDE SEQUENCE [LARGE SCALE GENOMIC DNA]</scope>
    <source>
        <tissue evidence="5">Nenye</tissue>
    </source>
</reference>
<keyword evidence="6" id="KW-1185">Reference proteome</keyword>
<name>A0ABD2YUP8_9GENT</name>
<dbReference type="AlphaFoldDB" id="A0ABD2YUP8"/>
<feature type="compositionally biased region" description="Basic and acidic residues" evidence="3">
    <location>
        <begin position="84"/>
        <end position="96"/>
    </location>
</feature>
<evidence type="ECO:0000313" key="6">
    <source>
        <dbReference type="Proteomes" id="UP001630127"/>
    </source>
</evidence>